<evidence type="ECO:0000256" key="5">
    <source>
        <dbReference type="ARBA" id="ARBA00022906"/>
    </source>
</evidence>
<keyword evidence="4 10" id="KW-0812">Transmembrane</keyword>
<dbReference type="InParanoid" id="A0A482X8K3"/>
<dbReference type="SUPFAM" id="SSF161111">
    <property type="entry name" value="Cation efflux protein transmembrane domain-like"/>
    <property type="match status" value="1"/>
</dbReference>
<dbReference type="GO" id="GO:0005886">
    <property type="term" value="C:plasma membrane"/>
    <property type="evidence" value="ECO:0007669"/>
    <property type="project" value="TreeGrafter"/>
</dbReference>
<organism evidence="13 14">
    <name type="scientific">Laodelphax striatellus</name>
    <name type="common">Small brown planthopper</name>
    <name type="synonym">Delphax striatella</name>
    <dbReference type="NCBI Taxonomy" id="195883"/>
    <lineage>
        <taxon>Eukaryota</taxon>
        <taxon>Metazoa</taxon>
        <taxon>Ecdysozoa</taxon>
        <taxon>Arthropoda</taxon>
        <taxon>Hexapoda</taxon>
        <taxon>Insecta</taxon>
        <taxon>Pterygota</taxon>
        <taxon>Neoptera</taxon>
        <taxon>Paraneoptera</taxon>
        <taxon>Hemiptera</taxon>
        <taxon>Auchenorrhyncha</taxon>
        <taxon>Fulgoroidea</taxon>
        <taxon>Delphacidae</taxon>
        <taxon>Criomorphinae</taxon>
        <taxon>Laodelphax</taxon>
    </lineage>
</organism>
<evidence type="ECO:0000256" key="4">
    <source>
        <dbReference type="ARBA" id="ARBA00022692"/>
    </source>
</evidence>
<keyword evidence="5" id="KW-0862">Zinc</keyword>
<dbReference type="PANTHER" id="PTHR11562">
    <property type="entry name" value="CATION EFFLUX PROTEIN/ ZINC TRANSPORTER"/>
    <property type="match status" value="1"/>
</dbReference>
<reference evidence="13 14" key="1">
    <citation type="journal article" date="2017" name="Gigascience">
        <title>Genome sequence of the small brown planthopper, Laodelphax striatellus.</title>
        <authorList>
            <person name="Zhu J."/>
            <person name="Jiang F."/>
            <person name="Wang X."/>
            <person name="Yang P."/>
            <person name="Bao Y."/>
            <person name="Zhao W."/>
            <person name="Wang W."/>
            <person name="Lu H."/>
            <person name="Wang Q."/>
            <person name="Cui N."/>
            <person name="Li J."/>
            <person name="Chen X."/>
            <person name="Luo L."/>
            <person name="Yu J."/>
            <person name="Kang L."/>
            <person name="Cui F."/>
        </authorList>
    </citation>
    <scope>NUCLEOTIDE SEQUENCE [LARGE SCALE GENOMIC DNA]</scope>
    <source>
        <strain evidence="13">Lst14</strain>
    </source>
</reference>
<comment type="caution">
    <text evidence="13">The sequence shown here is derived from an EMBL/GenBank/DDBJ whole genome shotgun (WGS) entry which is preliminary data.</text>
</comment>
<dbReference type="SMR" id="A0A482X8K3"/>
<feature type="region of interest" description="Disordered" evidence="9">
    <location>
        <begin position="19"/>
        <end position="38"/>
    </location>
</feature>
<accession>A0A482X8K3</accession>
<dbReference type="OrthoDB" id="9944568at2759"/>
<dbReference type="NCBIfam" id="TIGR01297">
    <property type="entry name" value="CDF"/>
    <property type="match status" value="1"/>
</dbReference>
<dbReference type="AlphaFoldDB" id="A0A482X8K3"/>
<dbReference type="GO" id="GO:0005385">
    <property type="term" value="F:zinc ion transmembrane transporter activity"/>
    <property type="evidence" value="ECO:0007669"/>
    <property type="project" value="TreeGrafter"/>
</dbReference>
<dbReference type="InterPro" id="IPR058533">
    <property type="entry name" value="Cation_efflux_TM"/>
</dbReference>
<dbReference type="GO" id="GO:0010043">
    <property type="term" value="P:response to zinc ion"/>
    <property type="evidence" value="ECO:0007669"/>
    <property type="project" value="TreeGrafter"/>
</dbReference>
<evidence type="ECO:0000256" key="1">
    <source>
        <dbReference type="ARBA" id="ARBA00004141"/>
    </source>
</evidence>
<feature type="transmembrane region" description="Helical" evidence="10">
    <location>
        <begin position="214"/>
        <end position="235"/>
    </location>
</feature>
<protein>
    <submittedName>
        <fullName evidence="13">Uncharacterized protein</fullName>
    </submittedName>
</protein>
<dbReference type="InterPro" id="IPR027469">
    <property type="entry name" value="Cation_efflux_TMD_sf"/>
</dbReference>
<dbReference type="STRING" id="195883.A0A482X8K3"/>
<evidence type="ECO:0000259" key="12">
    <source>
        <dbReference type="Pfam" id="PF16916"/>
    </source>
</evidence>
<dbReference type="InterPro" id="IPR027470">
    <property type="entry name" value="Cation_efflux_CTD"/>
</dbReference>
<name>A0A482X8K3_LAOST</name>
<gene>
    <name evidence="13" type="ORF">LSTR_LSTR006630</name>
</gene>
<evidence type="ECO:0000256" key="8">
    <source>
        <dbReference type="ARBA" id="ARBA00023136"/>
    </source>
</evidence>
<feature type="transmembrane region" description="Helical" evidence="10">
    <location>
        <begin position="106"/>
        <end position="128"/>
    </location>
</feature>
<dbReference type="EMBL" id="QKKF02015641">
    <property type="protein sequence ID" value="RZF42037.1"/>
    <property type="molecule type" value="Genomic_DNA"/>
</dbReference>
<evidence type="ECO:0000256" key="7">
    <source>
        <dbReference type="ARBA" id="ARBA00023065"/>
    </source>
</evidence>
<feature type="transmembrane region" description="Helical" evidence="10">
    <location>
        <begin position="264"/>
        <end position="288"/>
    </location>
</feature>
<dbReference type="PANTHER" id="PTHR11562:SF84">
    <property type="entry name" value="LD05335P"/>
    <property type="match status" value="1"/>
</dbReference>
<keyword evidence="5" id="KW-0864">Zinc transport</keyword>
<evidence type="ECO:0000256" key="9">
    <source>
        <dbReference type="SAM" id="MobiDB-lite"/>
    </source>
</evidence>
<evidence type="ECO:0000256" key="6">
    <source>
        <dbReference type="ARBA" id="ARBA00022989"/>
    </source>
</evidence>
<sequence length="416" mass="46749">MSRVSSKVDCDKNSEINCYGNDHEGNGVDSKRPANTSWRHDIQRGGEHYFEDDELQFMQKQASTNSSVDGADIPLLNDVDVFTHQMLEDTTTEHCHIPLTSQHKVAYWKLMSVAATCLLFMAIEIIGGHLAGSIAIMGDAAHLFSDFISFVISLFAIWIGQQNPTKHLTFGFQRVEVVAVLFSVAVIWILSAYFMYISVIRIMHKDFTIDSNKMLFVSLFGIVSNLVMGVLLHSYGEDLRHCHSHNSPDTHSNLKNQNINIRAAIIHVIGDLVQSIGVLISACIIHYYPNAKIADPICTLIFSILVICTTISVITDSLWILLEGLPPHLDYASVRRSLAYLEGVQNVHSLHIWTLTSGQYVATAHLAVETVDRDLLLERARDMLRLKFGIERTTIQVEHYKPEAYVGCDQCKYPLF</sequence>
<dbReference type="InterPro" id="IPR050681">
    <property type="entry name" value="CDF/SLC30A"/>
</dbReference>
<dbReference type="Gene3D" id="1.20.1510.10">
    <property type="entry name" value="Cation efflux protein transmembrane domain"/>
    <property type="match status" value="1"/>
</dbReference>
<dbReference type="Pfam" id="PF16916">
    <property type="entry name" value="ZT_dimer"/>
    <property type="match status" value="1"/>
</dbReference>
<comment type="subcellular location">
    <subcellularLocation>
        <location evidence="1">Membrane</location>
        <topology evidence="1">Multi-pass membrane protein</topology>
    </subcellularLocation>
</comment>
<dbReference type="InterPro" id="IPR002524">
    <property type="entry name" value="Cation_efflux"/>
</dbReference>
<dbReference type="InterPro" id="IPR036837">
    <property type="entry name" value="Cation_efflux_CTD_sf"/>
</dbReference>
<evidence type="ECO:0000259" key="11">
    <source>
        <dbReference type="Pfam" id="PF01545"/>
    </source>
</evidence>
<evidence type="ECO:0000313" key="13">
    <source>
        <dbReference type="EMBL" id="RZF42037.1"/>
    </source>
</evidence>
<feature type="transmembrane region" description="Helical" evidence="10">
    <location>
        <begin position="140"/>
        <end position="159"/>
    </location>
</feature>
<evidence type="ECO:0000256" key="3">
    <source>
        <dbReference type="ARBA" id="ARBA00022448"/>
    </source>
</evidence>
<evidence type="ECO:0000256" key="2">
    <source>
        <dbReference type="ARBA" id="ARBA00008873"/>
    </source>
</evidence>
<dbReference type="SUPFAM" id="SSF160240">
    <property type="entry name" value="Cation efflux protein cytoplasmic domain-like"/>
    <property type="match status" value="1"/>
</dbReference>
<evidence type="ECO:0000313" key="14">
    <source>
        <dbReference type="Proteomes" id="UP000291343"/>
    </source>
</evidence>
<feature type="domain" description="Cation efflux protein transmembrane" evidence="11">
    <location>
        <begin position="113"/>
        <end position="322"/>
    </location>
</feature>
<feature type="domain" description="Cation efflux protein cytoplasmic" evidence="12">
    <location>
        <begin position="326"/>
        <end position="400"/>
    </location>
</feature>
<keyword evidence="8 10" id="KW-0472">Membrane</keyword>
<evidence type="ECO:0000256" key="10">
    <source>
        <dbReference type="SAM" id="Phobius"/>
    </source>
</evidence>
<feature type="compositionally biased region" description="Basic and acidic residues" evidence="9">
    <location>
        <begin position="21"/>
        <end position="38"/>
    </location>
</feature>
<feature type="transmembrane region" description="Helical" evidence="10">
    <location>
        <begin position="179"/>
        <end position="202"/>
    </location>
</feature>
<keyword evidence="3" id="KW-0813">Transport</keyword>
<keyword evidence="7" id="KW-0406">Ion transport</keyword>
<dbReference type="Pfam" id="PF01545">
    <property type="entry name" value="Cation_efflux"/>
    <property type="match status" value="1"/>
</dbReference>
<comment type="similarity">
    <text evidence="2">Belongs to the cation diffusion facilitator (CDF) transporter (TC 2.A.4) family. SLC30A subfamily.</text>
</comment>
<keyword evidence="14" id="KW-1185">Reference proteome</keyword>
<keyword evidence="6 10" id="KW-1133">Transmembrane helix</keyword>
<feature type="transmembrane region" description="Helical" evidence="10">
    <location>
        <begin position="300"/>
        <end position="322"/>
    </location>
</feature>
<dbReference type="Proteomes" id="UP000291343">
    <property type="component" value="Unassembled WGS sequence"/>
</dbReference>
<proteinExistence type="inferred from homology"/>